<gene>
    <name evidence="3" type="ORF">UFOPK1684_01547</name>
    <name evidence="4" type="ORF">UFOPK2158_01265</name>
</gene>
<proteinExistence type="predicted"/>
<dbReference type="EMBL" id="CAEZTM010000126">
    <property type="protein sequence ID" value="CAB4583083.1"/>
    <property type="molecule type" value="Genomic_DNA"/>
</dbReference>
<keyword evidence="1" id="KW-1133">Transmembrane helix</keyword>
<keyword evidence="1" id="KW-0812">Transmembrane</keyword>
<dbReference type="AlphaFoldDB" id="A0A6J6KT40"/>
<protein>
    <submittedName>
        <fullName evidence="4">Unannotated protein</fullName>
    </submittedName>
</protein>
<reference evidence="4" key="1">
    <citation type="submission" date="2020-05" db="EMBL/GenBank/DDBJ databases">
        <authorList>
            <person name="Chiriac C."/>
            <person name="Salcher M."/>
            <person name="Ghai R."/>
            <person name="Kavagutti S V."/>
        </authorList>
    </citation>
    <scope>NUCLEOTIDE SEQUENCE</scope>
</reference>
<feature type="domain" description="DUF5652" evidence="2">
    <location>
        <begin position="16"/>
        <end position="69"/>
    </location>
</feature>
<evidence type="ECO:0000256" key="1">
    <source>
        <dbReference type="SAM" id="Phobius"/>
    </source>
</evidence>
<feature type="transmembrane region" description="Helical" evidence="1">
    <location>
        <begin position="12"/>
        <end position="32"/>
    </location>
</feature>
<dbReference type="Pfam" id="PF18893">
    <property type="entry name" value="DUF5652"/>
    <property type="match status" value="1"/>
</dbReference>
<feature type="transmembrane region" description="Helical" evidence="1">
    <location>
        <begin position="44"/>
        <end position="66"/>
    </location>
</feature>
<organism evidence="4">
    <name type="scientific">freshwater metagenome</name>
    <dbReference type="NCBI Taxonomy" id="449393"/>
    <lineage>
        <taxon>unclassified sequences</taxon>
        <taxon>metagenomes</taxon>
        <taxon>ecological metagenomes</taxon>
    </lineage>
</organism>
<accession>A0A6J6KT40</accession>
<evidence type="ECO:0000259" key="2">
    <source>
        <dbReference type="Pfam" id="PF18893"/>
    </source>
</evidence>
<evidence type="ECO:0000313" key="3">
    <source>
        <dbReference type="EMBL" id="CAB4583083.1"/>
    </source>
</evidence>
<sequence>MEFEFLPEFPEGPIALVIIVAVSVWSLLWKAVALYKAGTLRHKGWFTALFFINTLGILEILYVAFFSKPDRRLARRPS</sequence>
<evidence type="ECO:0000313" key="4">
    <source>
        <dbReference type="EMBL" id="CAB4652098.1"/>
    </source>
</evidence>
<name>A0A6J6KT40_9ZZZZ</name>
<keyword evidence="1" id="KW-0472">Membrane</keyword>
<dbReference type="InterPro" id="IPR043712">
    <property type="entry name" value="DUF5652"/>
</dbReference>
<dbReference type="EMBL" id="CAEZVY010000164">
    <property type="protein sequence ID" value="CAB4652098.1"/>
    <property type="molecule type" value="Genomic_DNA"/>
</dbReference>